<dbReference type="EMBL" id="BRXZ01000073">
    <property type="protein sequence ID" value="GMI04421.1"/>
    <property type="molecule type" value="Genomic_DNA"/>
</dbReference>
<comment type="caution">
    <text evidence="6">The sequence shown here is derived from an EMBL/GenBank/DDBJ whole genome shotgun (WGS) entry which is preliminary data.</text>
</comment>
<dbReference type="InterPro" id="IPR007811">
    <property type="entry name" value="RPC4"/>
</dbReference>
<feature type="compositionally biased region" description="Basic and acidic residues" evidence="5">
    <location>
        <begin position="43"/>
        <end position="76"/>
    </location>
</feature>
<feature type="region of interest" description="Disordered" evidence="5">
    <location>
        <begin position="243"/>
        <end position="274"/>
    </location>
</feature>
<feature type="compositionally biased region" description="Acidic residues" evidence="5">
    <location>
        <begin position="27"/>
        <end position="38"/>
    </location>
</feature>
<dbReference type="OrthoDB" id="5836119at2759"/>
<feature type="compositionally biased region" description="Basic and acidic residues" evidence="5">
    <location>
        <begin position="249"/>
        <end position="271"/>
    </location>
</feature>
<evidence type="ECO:0000256" key="5">
    <source>
        <dbReference type="SAM" id="MobiDB-lite"/>
    </source>
</evidence>
<dbReference type="GO" id="GO:0003677">
    <property type="term" value="F:DNA binding"/>
    <property type="evidence" value="ECO:0007669"/>
    <property type="project" value="InterPro"/>
</dbReference>
<evidence type="ECO:0000256" key="4">
    <source>
        <dbReference type="ARBA" id="ARBA00023242"/>
    </source>
</evidence>
<organism evidence="6 7">
    <name type="scientific">Triparma retinervis</name>
    <dbReference type="NCBI Taxonomy" id="2557542"/>
    <lineage>
        <taxon>Eukaryota</taxon>
        <taxon>Sar</taxon>
        <taxon>Stramenopiles</taxon>
        <taxon>Ochrophyta</taxon>
        <taxon>Bolidophyceae</taxon>
        <taxon>Parmales</taxon>
        <taxon>Triparmaceae</taxon>
        <taxon>Triparma</taxon>
    </lineage>
</organism>
<keyword evidence="2" id="KW-0240">DNA-directed RNA polymerase</keyword>
<accession>A0A9W7F6M1</accession>
<proteinExistence type="predicted"/>
<feature type="region of interest" description="Disordered" evidence="5">
    <location>
        <begin position="1"/>
        <end position="181"/>
    </location>
</feature>
<feature type="compositionally biased region" description="Basic residues" evidence="5">
    <location>
        <begin position="12"/>
        <end position="23"/>
    </location>
</feature>
<reference evidence="6" key="1">
    <citation type="submission" date="2022-07" db="EMBL/GenBank/DDBJ databases">
        <title>Genome analysis of Parmales, a sister group of diatoms, reveals the evolutionary specialization of diatoms from phago-mixotrophs to photoautotrophs.</title>
        <authorList>
            <person name="Ban H."/>
            <person name="Sato S."/>
            <person name="Yoshikawa S."/>
            <person name="Kazumasa Y."/>
            <person name="Nakamura Y."/>
            <person name="Ichinomiya M."/>
            <person name="Saitoh K."/>
            <person name="Sato N."/>
            <person name="Blanc-Mathieu R."/>
            <person name="Endo H."/>
            <person name="Kuwata A."/>
            <person name="Ogata H."/>
        </authorList>
    </citation>
    <scope>NUCLEOTIDE SEQUENCE</scope>
</reference>
<evidence type="ECO:0000256" key="3">
    <source>
        <dbReference type="ARBA" id="ARBA00023163"/>
    </source>
</evidence>
<dbReference type="PANTHER" id="PTHR13408">
    <property type="entry name" value="DNA-DIRECTED RNA POLYMERASE III"/>
    <property type="match status" value="1"/>
</dbReference>
<keyword evidence="7" id="KW-1185">Reference proteome</keyword>
<protein>
    <submittedName>
        <fullName evidence="6">Uncharacterized protein</fullName>
    </submittedName>
</protein>
<dbReference type="Proteomes" id="UP001165082">
    <property type="component" value="Unassembled WGS sequence"/>
</dbReference>
<feature type="compositionally biased region" description="Low complexity" evidence="5">
    <location>
        <begin position="88"/>
        <end position="98"/>
    </location>
</feature>
<keyword evidence="3" id="KW-0804">Transcription</keyword>
<feature type="compositionally biased region" description="Acidic residues" evidence="5">
    <location>
        <begin position="103"/>
        <end position="114"/>
    </location>
</feature>
<feature type="compositionally biased region" description="Basic and acidic residues" evidence="5">
    <location>
        <begin position="153"/>
        <end position="163"/>
    </location>
</feature>
<dbReference type="PANTHER" id="PTHR13408:SF0">
    <property type="entry name" value="DNA-DIRECTED RNA POLYMERASE III SUBUNIT RPC4"/>
    <property type="match status" value="1"/>
</dbReference>
<sequence>MDKAKIPPKQLGKFRPKRKKKKKLSDEEQAAQDAEEAEQAAAEQREEEERLKKAAAESSRESRNTRGQRGRRDAPRGKTVMMAMTDTKGGASKAADSAKMWESESESESSSDDDVSSRSKKKKGGTKTKKKVKEEPTYDSEDSDVDAAIGRTRMNEKAMEPRRLPLHGNYKSLEDSDEEEVVEDLVPPFLPADASEEELKKEREGLFLFQLPTRLPKLKADETAASGGGGGADKDMAQLFGAAAGEGAGEGKGKEVEGEDEEKKGNFDDTLSKMGGKLGRIDVYENGEAELVITGEDGSEMRLDI</sequence>
<name>A0A9W7F6M1_9STRA</name>
<gene>
    <name evidence="6" type="ORF">TrRE_jg13275</name>
</gene>
<evidence type="ECO:0000256" key="1">
    <source>
        <dbReference type="ARBA" id="ARBA00004123"/>
    </source>
</evidence>
<keyword evidence="4" id="KW-0539">Nucleus</keyword>
<dbReference type="GO" id="GO:0005666">
    <property type="term" value="C:RNA polymerase III complex"/>
    <property type="evidence" value="ECO:0007669"/>
    <property type="project" value="InterPro"/>
</dbReference>
<feature type="compositionally biased region" description="Basic residues" evidence="5">
    <location>
        <begin position="118"/>
        <end position="131"/>
    </location>
</feature>
<comment type="subcellular location">
    <subcellularLocation>
        <location evidence="1">Nucleus</location>
    </subcellularLocation>
</comment>
<evidence type="ECO:0000313" key="6">
    <source>
        <dbReference type="EMBL" id="GMI04421.1"/>
    </source>
</evidence>
<evidence type="ECO:0000313" key="7">
    <source>
        <dbReference type="Proteomes" id="UP001165082"/>
    </source>
</evidence>
<evidence type="ECO:0000256" key="2">
    <source>
        <dbReference type="ARBA" id="ARBA00022478"/>
    </source>
</evidence>
<dbReference type="Pfam" id="PF05132">
    <property type="entry name" value="RNA_pol_Rpc4"/>
    <property type="match status" value="1"/>
</dbReference>
<dbReference type="AlphaFoldDB" id="A0A9W7F6M1"/>
<dbReference type="GO" id="GO:0042797">
    <property type="term" value="P:tRNA transcription by RNA polymerase III"/>
    <property type="evidence" value="ECO:0007669"/>
    <property type="project" value="TreeGrafter"/>
</dbReference>